<reference evidence="2 3" key="2">
    <citation type="journal article" date="2012" name="BMC Genomics">
        <title>The genome of Pelobacter carbinolicus reveals surprising metabolic capabilities and physiological features.</title>
        <authorList>
            <person name="Aklujkar M."/>
            <person name="Haveman S.A."/>
            <person name="Didonato R.Jr."/>
            <person name="Chertkov O."/>
            <person name="Han C.S."/>
            <person name="Land M.L."/>
            <person name="Brown P."/>
            <person name="Lovley D.R."/>
        </authorList>
    </citation>
    <scope>NUCLEOTIDE SEQUENCE [LARGE SCALE GENOMIC DNA]</scope>
    <source>
        <strain evidence="3">DSM 2380 / NBRC 103641 / GraBd1</strain>
    </source>
</reference>
<protein>
    <submittedName>
        <fullName evidence="2">Uncharacterized protein</fullName>
    </submittedName>
</protein>
<keyword evidence="1" id="KW-0812">Transmembrane</keyword>
<feature type="transmembrane region" description="Helical" evidence="1">
    <location>
        <begin position="74"/>
        <end position="92"/>
    </location>
</feature>
<keyword evidence="3" id="KW-1185">Reference proteome</keyword>
<dbReference type="HOGENOM" id="CLU_735553_0_0_7"/>
<feature type="transmembrane region" description="Helical" evidence="1">
    <location>
        <begin position="104"/>
        <end position="123"/>
    </location>
</feature>
<keyword evidence="1" id="KW-1133">Transmembrane helix</keyword>
<gene>
    <name evidence="2" type="ordered locus">Pcar_1479</name>
</gene>
<evidence type="ECO:0000256" key="1">
    <source>
        <dbReference type="SAM" id="Phobius"/>
    </source>
</evidence>
<dbReference type="STRING" id="338963.Pcar_1479"/>
<dbReference type="AlphaFoldDB" id="Q3A4I2"/>
<feature type="transmembrane region" description="Helical" evidence="1">
    <location>
        <begin position="144"/>
        <end position="170"/>
    </location>
</feature>
<feature type="transmembrane region" description="Helical" evidence="1">
    <location>
        <begin position="12"/>
        <end position="32"/>
    </location>
</feature>
<feature type="transmembrane region" description="Helical" evidence="1">
    <location>
        <begin position="44"/>
        <end position="62"/>
    </location>
</feature>
<sequence length="430" mass="47865">MIGRIPMRRFANFYIVLFLIDAGLSLIDELLINFAAHLPVLSGIRNLIALLVIAFSLSIYVLMGIDRRLPKRILLPLTLYAFWCCLALWPLSSMISHESLGLTAAFGQVFIGGVALILLRGFYGRNLLPAEFFRRPLFSWRNTLVFSAANLLLLPLVLVFSLMALAGNYLDQQTAGFMRISPIGIYASERSYRHDGKLVRLAAMMHVARKEYYQELVASLPAQGTIVLAEGVSDQDHLLTNRFHYGRLANLAGLSSQETMQLDGNPVALDDLEPVDELARDETKPDIVRADMDLNRFDPQTVEFINVVGRTLLGDKPLAQGLAAYRDWVKAHGTAEVYAGLMNDILHKRNAVVINALQRSLQRYDTIIVPWGGMHMPAIEAAVLDRGFVPGDKKERLLFAFSSIPLTKILHEVLAPSGQEEALPEAGEEK</sequence>
<dbReference type="KEGG" id="pca:Pcar_1479"/>
<proteinExistence type="predicted"/>
<organism evidence="2 3">
    <name type="scientific">Syntrophotalea carbinolica (strain DSM 2380 / NBRC 103641 / GraBd1)</name>
    <name type="common">Pelobacter carbinolicus</name>
    <dbReference type="NCBI Taxonomy" id="338963"/>
    <lineage>
        <taxon>Bacteria</taxon>
        <taxon>Pseudomonadati</taxon>
        <taxon>Thermodesulfobacteriota</taxon>
        <taxon>Desulfuromonadia</taxon>
        <taxon>Desulfuromonadales</taxon>
        <taxon>Syntrophotaleaceae</taxon>
        <taxon>Syntrophotalea</taxon>
    </lineage>
</organism>
<dbReference type="Proteomes" id="UP000002534">
    <property type="component" value="Chromosome"/>
</dbReference>
<dbReference type="EMBL" id="CP000142">
    <property type="protein sequence ID" value="ABA88725.1"/>
    <property type="molecule type" value="Genomic_DNA"/>
</dbReference>
<keyword evidence="1" id="KW-0472">Membrane</keyword>
<name>Q3A4I2_SYNC1</name>
<evidence type="ECO:0000313" key="2">
    <source>
        <dbReference type="EMBL" id="ABA88725.1"/>
    </source>
</evidence>
<reference evidence="3" key="1">
    <citation type="submission" date="2005-10" db="EMBL/GenBank/DDBJ databases">
        <title>Complete sequence of Pelobacter carbinolicus DSM 2380.</title>
        <authorList>
            <person name="Copeland A."/>
            <person name="Lucas S."/>
            <person name="Lapidus A."/>
            <person name="Barry K."/>
            <person name="Detter J.C."/>
            <person name="Glavina T."/>
            <person name="Hammon N."/>
            <person name="Israni S."/>
            <person name="Pitluck S."/>
            <person name="Chertkov O."/>
            <person name="Schmutz J."/>
            <person name="Larimer F."/>
            <person name="Land M."/>
            <person name="Kyrpides N."/>
            <person name="Ivanova N."/>
            <person name="Richardson P."/>
        </authorList>
    </citation>
    <scope>NUCLEOTIDE SEQUENCE [LARGE SCALE GENOMIC DNA]</scope>
    <source>
        <strain evidence="3">DSM 2380 / NBRC 103641 / GraBd1</strain>
    </source>
</reference>
<accession>Q3A4I2</accession>
<dbReference type="eggNOG" id="ENOG5032R8E">
    <property type="taxonomic scope" value="Bacteria"/>
</dbReference>
<evidence type="ECO:0000313" key="3">
    <source>
        <dbReference type="Proteomes" id="UP000002534"/>
    </source>
</evidence>